<protein>
    <recommendedName>
        <fullName evidence="3">Fido domain-containing protein</fullName>
    </recommendedName>
</protein>
<dbReference type="STRING" id="45496.SAMN04488079_1166"/>
<dbReference type="OrthoDB" id="371214at2"/>
<dbReference type="SUPFAM" id="SSF140931">
    <property type="entry name" value="Fic-like"/>
    <property type="match status" value="1"/>
</dbReference>
<sequence length="239" mass="27321">MGSSSLNAVHNTTQHDLTSDIARLDIGAVRSRLLNTQKNFDQINKTLTVKRTPPSNEVIENLIAGYAKIDFYLANGIELFAMGNSHLLLELNHIVLYHTSSISKEESQHQFEATKAHFYAARNGGIGQLMDWLALNQNTNIWKRTAGLFTNILSQPQLFLEGNHRTGSLIMSYLLMSEGYQPFVLSYDNARHFFEPAELTKKRRKKSLVDDFIYLPKQTRKFAKLLKDEQKRQSFLQTS</sequence>
<evidence type="ECO:0000313" key="2">
    <source>
        <dbReference type="Proteomes" id="UP000198924"/>
    </source>
</evidence>
<dbReference type="Gene3D" id="1.10.3290.10">
    <property type="entry name" value="Fido-like domain"/>
    <property type="match status" value="1"/>
</dbReference>
<proteinExistence type="predicted"/>
<accession>A0A1I4AVB7</accession>
<organism evidence="1 2">
    <name type="scientific">Methylophaga sulfidovorans</name>
    <dbReference type="NCBI Taxonomy" id="45496"/>
    <lineage>
        <taxon>Bacteria</taxon>
        <taxon>Pseudomonadati</taxon>
        <taxon>Pseudomonadota</taxon>
        <taxon>Gammaproteobacteria</taxon>
        <taxon>Thiotrichales</taxon>
        <taxon>Piscirickettsiaceae</taxon>
        <taxon>Methylophaga</taxon>
    </lineage>
</organism>
<keyword evidence="2" id="KW-1185">Reference proteome</keyword>
<reference evidence="2" key="1">
    <citation type="submission" date="2016-10" db="EMBL/GenBank/DDBJ databases">
        <authorList>
            <person name="Varghese N."/>
            <person name="Submissions S."/>
        </authorList>
    </citation>
    <scope>NUCLEOTIDE SEQUENCE [LARGE SCALE GENOMIC DNA]</scope>
    <source>
        <strain evidence="2">DSM 11578</strain>
    </source>
</reference>
<dbReference type="AlphaFoldDB" id="A0A1I4AVB7"/>
<gene>
    <name evidence="1" type="ORF">SAMN04488079_1166</name>
</gene>
<evidence type="ECO:0008006" key="3">
    <source>
        <dbReference type="Google" id="ProtNLM"/>
    </source>
</evidence>
<dbReference type="RefSeq" id="WP_091715117.1">
    <property type="nucleotide sequence ID" value="NZ_FOSH01000016.1"/>
</dbReference>
<dbReference type="EMBL" id="FOSH01000016">
    <property type="protein sequence ID" value="SFK59887.1"/>
    <property type="molecule type" value="Genomic_DNA"/>
</dbReference>
<name>A0A1I4AVB7_9GAMM</name>
<evidence type="ECO:0000313" key="1">
    <source>
        <dbReference type="EMBL" id="SFK59887.1"/>
    </source>
</evidence>
<dbReference type="Proteomes" id="UP000198924">
    <property type="component" value="Unassembled WGS sequence"/>
</dbReference>
<dbReference type="InterPro" id="IPR036597">
    <property type="entry name" value="Fido-like_dom_sf"/>
</dbReference>